<dbReference type="AlphaFoldDB" id="A0A066RI98"/>
<reference evidence="2 3" key="1">
    <citation type="submission" date="2014-04" db="EMBL/GenBank/DDBJ databases">
        <title>Draft genome sequence of Photobacterium halotolerans S2753: a solonamide, ngercheumicin and holomycin producer.</title>
        <authorList>
            <person name="Machado H.R."/>
            <person name="Gram L."/>
        </authorList>
    </citation>
    <scope>NUCLEOTIDE SEQUENCE [LARGE SCALE GENOMIC DNA]</scope>
    <source>
        <strain evidence="2 3">S2753</strain>
    </source>
</reference>
<dbReference type="Proteomes" id="UP000027192">
    <property type="component" value="Unassembled WGS sequence"/>
</dbReference>
<feature type="region of interest" description="Disordered" evidence="1">
    <location>
        <begin position="1"/>
        <end position="46"/>
    </location>
</feature>
<evidence type="ECO:0000256" key="1">
    <source>
        <dbReference type="SAM" id="MobiDB-lite"/>
    </source>
</evidence>
<comment type="caution">
    <text evidence="2">The sequence shown here is derived from an EMBL/GenBank/DDBJ whole genome shotgun (WGS) entry which is preliminary data.</text>
</comment>
<dbReference type="EMBL" id="JMIB01000038">
    <property type="protein sequence ID" value="KDM90049.1"/>
    <property type="molecule type" value="Genomic_DNA"/>
</dbReference>
<accession>A0A066RI98</accession>
<gene>
    <name evidence="2" type="ORF">EA58_19110</name>
</gene>
<evidence type="ECO:0008006" key="4">
    <source>
        <dbReference type="Google" id="ProtNLM"/>
    </source>
</evidence>
<organism evidence="2 3">
    <name type="scientific">Photobacterium galatheae</name>
    <dbReference type="NCBI Taxonomy" id="1654360"/>
    <lineage>
        <taxon>Bacteria</taxon>
        <taxon>Pseudomonadati</taxon>
        <taxon>Pseudomonadota</taxon>
        <taxon>Gammaproteobacteria</taxon>
        <taxon>Vibrionales</taxon>
        <taxon>Vibrionaceae</taxon>
        <taxon>Photobacterium</taxon>
    </lineage>
</organism>
<sequence>MVKTFHSAAQANQENKSKIKDFSSVERAKPEGETTPAAVHQETKVNRSPGVLFSHQVKSVNGDIDIPSAWKQTVDAERSAETEISNNDYLKVRTYSDEINIESTTDQIEFCNHLSKRFQNVQGELSDYAKLGKVDQLTDLGSSVIDIAKSIDISIFNPKKVTSRIATLMRTKKGKIEFVKHEFDFACDQIDAKIDTVFQDLTSMKSTLSEFEARMSEVQSIYQELELRILAARVKLTAFTAELNAEASGNRSSDPFAADKLSTQKEAIARWERKVSNLQVLRQSLLMTLPQLKLYSSNLVNGFSRIEEIRTNIIQVWKQQFLTAIALHEKSEVSLYYELNDVQEKLFASIMELSKNDV</sequence>
<dbReference type="STRING" id="1654360.EA58_19110"/>
<protein>
    <recommendedName>
        <fullName evidence="4">Toxic anion resistance protein</fullName>
    </recommendedName>
</protein>
<evidence type="ECO:0000313" key="2">
    <source>
        <dbReference type="EMBL" id="KDM90049.1"/>
    </source>
</evidence>
<proteinExistence type="predicted"/>
<dbReference type="RefSeq" id="WP_036756182.1">
    <property type="nucleotide sequence ID" value="NZ_JAGSGC010000008.1"/>
</dbReference>
<dbReference type="Pfam" id="PF05816">
    <property type="entry name" value="TelA"/>
    <property type="match status" value="1"/>
</dbReference>
<keyword evidence="3" id="KW-1185">Reference proteome</keyword>
<dbReference type="InterPro" id="IPR008863">
    <property type="entry name" value="Toxic_anion-R_TelA"/>
</dbReference>
<evidence type="ECO:0000313" key="3">
    <source>
        <dbReference type="Proteomes" id="UP000027192"/>
    </source>
</evidence>
<name>A0A066RI98_9GAMM</name>
<feature type="compositionally biased region" description="Basic and acidic residues" evidence="1">
    <location>
        <begin position="15"/>
        <end position="32"/>
    </location>
</feature>